<evidence type="ECO:0000259" key="2">
    <source>
        <dbReference type="Pfam" id="PF07110"/>
    </source>
</evidence>
<dbReference type="Gene3D" id="3.30.70.100">
    <property type="match status" value="1"/>
</dbReference>
<dbReference type="NCBIfam" id="TIGR02118">
    <property type="entry name" value="EthD family reductase"/>
    <property type="match status" value="1"/>
</dbReference>
<dbReference type="PANTHER" id="PTHR40260">
    <property type="entry name" value="BLR8190 PROTEIN"/>
    <property type="match status" value="1"/>
</dbReference>
<protein>
    <recommendedName>
        <fullName evidence="2">EthD domain-containing protein</fullName>
    </recommendedName>
</protein>
<gene>
    <name evidence="3" type="ORF">H2201_001649</name>
</gene>
<feature type="domain" description="EthD" evidence="2">
    <location>
        <begin position="19"/>
        <end position="93"/>
    </location>
</feature>
<evidence type="ECO:0000256" key="1">
    <source>
        <dbReference type="ARBA" id="ARBA00005986"/>
    </source>
</evidence>
<keyword evidence="4" id="KW-1185">Reference proteome</keyword>
<reference evidence="3" key="1">
    <citation type="submission" date="2022-10" db="EMBL/GenBank/DDBJ databases">
        <title>Culturing micro-colonial fungi from biological soil crusts in the Mojave desert and describing Neophaeococcomyces mojavensis, and introducing the new genera and species Taxawa tesnikishii.</title>
        <authorList>
            <person name="Kurbessoian T."/>
            <person name="Stajich J.E."/>
        </authorList>
    </citation>
    <scope>NUCLEOTIDE SEQUENCE</scope>
    <source>
        <strain evidence="3">TK_1</strain>
    </source>
</reference>
<proteinExistence type="inferred from homology"/>
<accession>A0ABQ9P0U6</accession>
<organism evidence="3 4">
    <name type="scientific">Coniosporium apollinis</name>
    <dbReference type="NCBI Taxonomy" id="61459"/>
    <lineage>
        <taxon>Eukaryota</taxon>
        <taxon>Fungi</taxon>
        <taxon>Dikarya</taxon>
        <taxon>Ascomycota</taxon>
        <taxon>Pezizomycotina</taxon>
        <taxon>Dothideomycetes</taxon>
        <taxon>Dothideomycetes incertae sedis</taxon>
        <taxon>Coniosporium</taxon>
    </lineage>
</organism>
<dbReference type="InterPro" id="IPR009799">
    <property type="entry name" value="EthD_dom"/>
</dbReference>
<dbReference type="SUPFAM" id="SSF54909">
    <property type="entry name" value="Dimeric alpha+beta barrel"/>
    <property type="match status" value="1"/>
</dbReference>
<evidence type="ECO:0000313" key="3">
    <source>
        <dbReference type="EMBL" id="KAJ9668220.1"/>
    </source>
</evidence>
<comment type="caution">
    <text evidence="3">The sequence shown here is derived from an EMBL/GenBank/DDBJ whole genome shotgun (WGS) entry which is preliminary data.</text>
</comment>
<name>A0ABQ9P0U6_9PEZI</name>
<dbReference type="Proteomes" id="UP001172684">
    <property type="component" value="Unassembled WGS sequence"/>
</dbReference>
<dbReference type="EMBL" id="JAPDRL010000008">
    <property type="protein sequence ID" value="KAJ9668220.1"/>
    <property type="molecule type" value="Genomic_DNA"/>
</dbReference>
<dbReference type="Pfam" id="PF07110">
    <property type="entry name" value="EthD"/>
    <property type="match status" value="1"/>
</dbReference>
<sequence>MPVAITVLYPQTSDSTFDLDYYLSSHMPFVQEKFGPHGMTGYRVAKIIGTATGDESPHSICCTLEFGSVEEFQNALKAEAGPVLGDVKNFSNKDPVLLVGEVVGSGP</sequence>
<dbReference type="PANTHER" id="PTHR40260:SF2">
    <property type="entry name" value="BLR8190 PROTEIN"/>
    <property type="match status" value="1"/>
</dbReference>
<evidence type="ECO:0000313" key="4">
    <source>
        <dbReference type="Proteomes" id="UP001172684"/>
    </source>
</evidence>
<dbReference type="InterPro" id="IPR011008">
    <property type="entry name" value="Dimeric_a/b-barrel"/>
</dbReference>
<comment type="similarity">
    <text evidence="1">Belongs to the tpcK family.</text>
</comment>